<reference evidence="1" key="1">
    <citation type="journal article" date="2021" name="Proc. Natl. Acad. Sci. U.S.A.">
        <title>A Catalog of Tens of Thousands of Viruses from Human Metagenomes Reveals Hidden Associations with Chronic Diseases.</title>
        <authorList>
            <person name="Tisza M.J."/>
            <person name="Buck C.B."/>
        </authorList>
    </citation>
    <scope>NUCLEOTIDE SEQUENCE</scope>
    <source>
        <strain evidence="1">CtL1i33</strain>
    </source>
</reference>
<evidence type="ECO:0000313" key="1">
    <source>
        <dbReference type="EMBL" id="DAE10009.1"/>
    </source>
</evidence>
<organism evidence="1">
    <name type="scientific">Siphoviridae sp. ctL1i33</name>
    <dbReference type="NCBI Taxonomy" id="2825450"/>
    <lineage>
        <taxon>Viruses</taxon>
        <taxon>Duplodnaviria</taxon>
        <taxon>Heunggongvirae</taxon>
        <taxon>Uroviricota</taxon>
        <taxon>Caudoviricetes</taxon>
    </lineage>
</organism>
<proteinExistence type="predicted"/>
<accession>A0A8S5PTZ7</accession>
<name>A0A8S5PTZ7_9CAUD</name>
<sequence length="274" mass="30268">MIRLQFHEGGQPINLDDLQVLQDNSFGLFKAITDTLSGQTPVFLLKKPEVSAKILTKDKAAYVVSAGSMIVEGDILSWPETNLQVNVGNRPVYACVRDVESDPRVFADGQTKHCRVGKNIYLSLTKEGVSKAYNIFELPVFADLLGKVLGISKQDKEWTKLEILDFSNGYSGEIRYKEIDGSYFFNVDLTSNNDAWDRTDAKSPLYIGLVDATPVLTGDLPSELSVPLNIKGQGLSAYLSLTRDHHLILTISGTMEDFSPKALPLLAKDKRALI</sequence>
<protein>
    <submittedName>
        <fullName evidence="1">Uncharacterized protein</fullName>
    </submittedName>
</protein>
<dbReference type="EMBL" id="BK015501">
    <property type="protein sequence ID" value="DAE10009.1"/>
    <property type="molecule type" value="Genomic_DNA"/>
</dbReference>